<evidence type="ECO:0000313" key="1">
    <source>
        <dbReference type="EMBL" id="KRX91485.1"/>
    </source>
</evidence>
<dbReference type="Proteomes" id="UP000054815">
    <property type="component" value="Unassembled WGS sequence"/>
</dbReference>
<gene>
    <name evidence="1" type="ORF">T4E_4656</name>
</gene>
<reference evidence="1 2" key="1">
    <citation type="submission" date="2015-01" db="EMBL/GenBank/DDBJ databases">
        <title>Evolution of Trichinella species and genotypes.</title>
        <authorList>
            <person name="Korhonen P.K."/>
            <person name="Edoardo P."/>
            <person name="Giuseppe L.R."/>
            <person name="Gasser R.B."/>
        </authorList>
    </citation>
    <scope>NUCLEOTIDE SEQUENCE [LARGE SCALE GENOMIC DNA]</scope>
    <source>
        <strain evidence="1">ISS141</strain>
    </source>
</reference>
<name>A0A0V0XU71_TRIPS</name>
<accession>A0A0V0XU71</accession>
<dbReference type="EMBL" id="JYDU01000136">
    <property type="protein sequence ID" value="KRX91485.1"/>
    <property type="molecule type" value="Genomic_DNA"/>
</dbReference>
<proteinExistence type="predicted"/>
<dbReference type="AlphaFoldDB" id="A0A0V0XU71"/>
<evidence type="ECO:0000313" key="2">
    <source>
        <dbReference type="Proteomes" id="UP000054815"/>
    </source>
</evidence>
<protein>
    <submittedName>
        <fullName evidence="1">Uncharacterized protein</fullName>
    </submittedName>
</protein>
<sequence length="248" mass="28348">MGGSFDHTRTYSMTSKQKKEQQLNTSSVYTVTLFNNQVKSEFSIVQYVGRGNSDSTSSSAKSRTKLTLLSSPKCYKIFKSMTVLHSCNRGHSRDRTATASKLWDRSVEKSCVILHHQKDYGRQWCGKRQLVLVVVLKDCSIVRVPSSYSALHAVMRCCKSLVVTRPDVIDSTFPLIPALLQQLGQFAKAEVMFSHVLVHSELYPVRGHPFFFEINIWCYWTRNISAKQFHGSMYIMKKEKSCGQQHFD</sequence>
<organism evidence="1 2">
    <name type="scientific">Trichinella pseudospiralis</name>
    <name type="common">Parasitic roundworm</name>
    <dbReference type="NCBI Taxonomy" id="6337"/>
    <lineage>
        <taxon>Eukaryota</taxon>
        <taxon>Metazoa</taxon>
        <taxon>Ecdysozoa</taxon>
        <taxon>Nematoda</taxon>
        <taxon>Enoplea</taxon>
        <taxon>Dorylaimia</taxon>
        <taxon>Trichinellida</taxon>
        <taxon>Trichinellidae</taxon>
        <taxon>Trichinella</taxon>
    </lineage>
</organism>
<comment type="caution">
    <text evidence="1">The sequence shown here is derived from an EMBL/GenBank/DDBJ whole genome shotgun (WGS) entry which is preliminary data.</text>
</comment>